<evidence type="ECO:0000256" key="1">
    <source>
        <dbReference type="SAM" id="Phobius"/>
    </source>
</evidence>
<feature type="transmembrane region" description="Helical" evidence="1">
    <location>
        <begin position="64"/>
        <end position="82"/>
    </location>
</feature>
<reference evidence="3" key="1">
    <citation type="journal article" date="2019" name="Int. J. Syst. Evol. Microbiol.">
        <title>The Global Catalogue of Microorganisms (GCM) 10K type strain sequencing project: providing services to taxonomists for standard genome sequencing and annotation.</title>
        <authorList>
            <consortium name="The Broad Institute Genomics Platform"/>
            <consortium name="The Broad Institute Genome Sequencing Center for Infectious Disease"/>
            <person name="Wu L."/>
            <person name="Ma J."/>
        </authorList>
    </citation>
    <scope>NUCLEOTIDE SEQUENCE [LARGE SCALE GENOMIC DNA]</scope>
    <source>
        <strain evidence="3">JCM 13250</strain>
    </source>
</reference>
<evidence type="ECO:0000313" key="3">
    <source>
        <dbReference type="Proteomes" id="UP001500218"/>
    </source>
</evidence>
<dbReference type="Pfam" id="PF05437">
    <property type="entry name" value="AzlD"/>
    <property type="match status" value="1"/>
</dbReference>
<proteinExistence type="predicted"/>
<keyword evidence="1" id="KW-0472">Membrane</keyword>
<comment type="caution">
    <text evidence="2">The sequence shown here is derived from an EMBL/GenBank/DDBJ whole genome shotgun (WGS) entry which is preliminary data.</text>
</comment>
<dbReference type="EMBL" id="BAAALT010000003">
    <property type="protein sequence ID" value="GAA1783663.1"/>
    <property type="molecule type" value="Genomic_DNA"/>
</dbReference>
<gene>
    <name evidence="2" type="ORF">GCM10009682_02170</name>
</gene>
<dbReference type="PIRSF" id="PIRSF003203">
    <property type="entry name" value="AzlD"/>
    <property type="match status" value="1"/>
</dbReference>
<feature type="transmembrane region" description="Helical" evidence="1">
    <location>
        <begin position="89"/>
        <end position="106"/>
    </location>
</feature>
<keyword evidence="1" id="KW-1133">Transmembrane helix</keyword>
<keyword evidence="3" id="KW-1185">Reference proteome</keyword>
<evidence type="ECO:0000313" key="2">
    <source>
        <dbReference type="EMBL" id="GAA1783663.1"/>
    </source>
</evidence>
<organism evidence="2 3">
    <name type="scientific">Luedemannella flava</name>
    <dbReference type="NCBI Taxonomy" id="349316"/>
    <lineage>
        <taxon>Bacteria</taxon>
        <taxon>Bacillati</taxon>
        <taxon>Actinomycetota</taxon>
        <taxon>Actinomycetes</taxon>
        <taxon>Micromonosporales</taxon>
        <taxon>Micromonosporaceae</taxon>
        <taxon>Luedemannella</taxon>
    </lineage>
</organism>
<feature type="transmembrane region" description="Helical" evidence="1">
    <location>
        <begin position="39"/>
        <end position="58"/>
    </location>
</feature>
<feature type="transmembrane region" description="Helical" evidence="1">
    <location>
        <begin position="6"/>
        <end position="27"/>
    </location>
</feature>
<dbReference type="InterPro" id="IPR008407">
    <property type="entry name" value="Brnchd-chn_aa_trnsp_AzlD"/>
</dbReference>
<dbReference type="Proteomes" id="UP001500218">
    <property type="component" value="Unassembled WGS sequence"/>
</dbReference>
<protein>
    <submittedName>
        <fullName evidence="2">AzlD domain-containing protein</fullName>
    </submittedName>
</protein>
<name>A0ABP4XPI6_9ACTN</name>
<keyword evidence="1" id="KW-0812">Transmembrane</keyword>
<sequence length="107" mass="11624">MSLAYVLPAVLIMASTTLLLRATPFLALQKAADAPVVRYLGRIMPAGIMVILVIYSLNGIRLTTYPYGLPSLIAVTVTLLIHAWRRNPLLSIVVGTATYMVSLHLFG</sequence>
<accession>A0ABP4XPI6</accession>